<evidence type="ECO:0000256" key="2">
    <source>
        <dbReference type="ARBA" id="ARBA00022723"/>
    </source>
</evidence>
<accession>A0A0M3ASX5</accession>
<sequence>MAVRLTALLAAAGLSLLGTAASAENGRQIGYYRVTLGDMRITVISDGTAFRDTVKLLTRLDAKLVAKMLHDAYREQPTELSINAFLIETGGKRILIDTGAGDLFKPRDGGRLIENLKAAGFSPDDIDAVLITHIHADHTGGLVFNGKKVFTRSKIYIPEADYAFWMDEDAAKRAVEPLKHVYDQARTCIGPYIPTGQIRTFAWGEQLFPGITALKGAGHTPGHSYFALESAGQKMLMVGDTVHVAEVQFARPDASVQFDVDQKAATEQRKALFDDAARRGYWLAFDHVSFPGIGHVRADGDGYAWIPIPYGVNDPKR</sequence>
<evidence type="ECO:0000256" key="3">
    <source>
        <dbReference type="ARBA" id="ARBA00022801"/>
    </source>
</evidence>
<dbReference type="Gene3D" id="3.60.15.10">
    <property type="entry name" value="Ribonuclease Z/Hydroxyacylglutathione hydrolase-like"/>
    <property type="match status" value="1"/>
</dbReference>
<feature type="signal peptide" evidence="5">
    <location>
        <begin position="1"/>
        <end position="23"/>
    </location>
</feature>
<name>A0A0M3ASX5_9SPHN</name>
<dbReference type="GO" id="GO:0016787">
    <property type="term" value="F:hydrolase activity"/>
    <property type="evidence" value="ECO:0007669"/>
    <property type="project" value="UniProtKB-KW"/>
</dbReference>
<dbReference type="Pfam" id="PF00753">
    <property type="entry name" value="Lactamase_B"/>
    <property type="match status" value="1"/>
</dbReference>
<dbReference type="SUPFAM" id="SSF56281">
    <property type="entry name" value="Metallo-hydrolase/oxidoreductase"/>
    <property type="match status" value="1"/>
</dbReference>
<dbReference type="PANTHER" id="PTHR42978">
    <property type="entry name" value="QUORUM-QUENCHING LACTONASE YTNP-RELATED-RELATED"/>
    <property type="match status" value="1"/>
</dbReference>
<reference evidence="7 8" key="1">
    <citation type="submission" date="2015-04" db="EMBL/GenBank/DDBJ databases">
        <title>Genome sequence of aromatic hydrocarbons-degrading Sphingobium chungbukense DJ77.</title>
        <authorList>
            <person name="Kim Y.-C."/>
            <person name="Chae J.-C."/>
        </authorList>
    </citation>
    <scope>NUCLEOTIDE SEQUENCE [LARGE SCALE GENOMIC DNA]</scope>
    <source>
        <strain evidence="7 8">DJ77</strain>
    </source>
</reference>
<keyword evidence="3" id="KW-0378">Hydrolase</keyword>
<evidence type="ECO:0000313" key="7">
    <source>
        <dbReference type="EMBL" id="KKW91629.1"/>
    </source>
</evidence>
<keyword evidence="5" id="KW-0732">Signal</keyword>
<keyword evidence="2" id="KW-0479">Metal-binding</keyword>
<keyword evidence="4" id="KW-0862">Zinc</keyword>
<keyword evidence="8" id="KW-1185">Reference proteome</keyword>
<comment type="similarity">
    <text evidence="1">Belongs to the metallo-beta-lactamase superfamily.</text>
</comment>
<evidence type="ECO:0000313" key="8">
    <source>
        <dbReference type="Proteomes" id="UP000033874"/>
    </source>
</evidence>
<dbReference type="Proteomes" id="UP000033874">
    <property type="component" value="Unassembled WGS sequence"/>
</dbReference>
<dbReference type="GO" id="GO:0046872">
    <property type="term" value="F:metal ion binding"/>
    <property type="evidence" value="ECO:0007669"/>
    <property type="project" value="UniProtKB-KW"/>
</dbReference>
<comment type="caution">
    <text evidence="7">The sequence shown here is derived from an EMBL/GenBank/DDBJ whole genome shotgun (WGS) entry which is preliminary data.</text>
</comment>
<dbReference type="EMBL" id="LBIC01000006">
    <property type="protein sequence ID" value="KKW91629.1"/>
    <property type="molecule type" value="Genomic_DNA"/>
</dbReference>
<evidence type="ECO:0000256" key="4">
    <source>
        <dbReference type="ARBA" id="ARBA00022833"/>
    </source>
</evidence>
<dbReference type="InterPro" id="IPR001279">
    <property type="entry name" value="Metallo-B-lactamas"/>
</dbReference>
<gene>
    <name evidence="7" type="ORF">YP76_14755</name>
</gene>
<dbReference type="PATRIC" id="fig|56193.3.peg.3083"/>
<evidence type="ECO:0000259" key="6">
    <source>
        <dbReference type="SMART" id="SM00849"/>
    </source>
</evidence>
<organism evidence="7 8">
    <name type="scientific">Sphingobium chungbukense</name>
    <dbReference type="NCBI Taxonomy" id="56193"/>
    <lineage>
        <taxon>Bacteria</taxon>
        <taxon>Pseudomonadati</taxon>
        <taxon>Pseudomonadota</taxon>
        <taxon>Alphaproteobacteria</taxon>
        <taxon>Sphingomonadales</taxon>
        <taxon>Sphingomonadaceae</taxon>
        <taxon>Sphingobium</taxon>
    </lineage>
</organism>
<protein>
    <recommendedName>
        <fullName evidence="6">Metallo-beta-lactamase domain-containing protein</fullName>
    </recommendedName>
</protein>
<dbReference type="InterPro" id="IPR036866">
    <property type="entry name" value="RibonucZ/Hydroxyglut_hydro"/>
</dbReference>
<dbReference type="PANTHER" id="PTHR42978:SF6">
    <property type="entry name" value="QUORUM-QUENCHING LACTONASE YTNP-RELATED"/>
    <property type="match status" value="1"/>
</dbReference>
<dbReference type="RefSeq" id="WP_046764356.1">
    <property type="nucleotide sequence ID" value="NZ_LBIC01000006.1"/>
</dbReference>
<proteinExistence type="inferred from homology"/>
<feature type="domain" description="Metallo-beta-lactamase" evidence="6">
    <location>
        <begin position="81"/>
        <end position="287"/>
    </location>
</feature>
<dbReference type="SMART" id="SM00849">
    <property type="entry name" value="Lactamase_B"/>
    <property type="match status" value="1"/>
</dbReference>
<dbReference type="CDD" id="cd07720">
    <property type="entry name" value="OPHC2-like_MBL-fold"/>
    <property type="match status" value="1"/>
</dbReference>
<evidence type="ECO:0000256" key="1">
    <source>
        <dbReference type="ARBA" id="ARBA00007749"/>
    </source>
</evidence>
<evidence type="ECO:0000256" key="5">
    <source>
        <dbReference type="SAM" id="SignalP"/>
    </source>
</evidence>
<dbReference type="AlphaFoldDB" id="A0A0M3ASX5"/>
<dbReference type="STRING" id="56193.YP76_14755"/>
<dbReference type="InterPro" id="IPR051013">
    <property type="entry name" value="MBL_superfamily_lactonases"/>
</dbReference>
<feature type="chain" id="PRO_5005650572" description="Metallo-beta-lactamase domain-containing protein" evidence="5">
    <location>
        <begin position="24"/>
        <end position="317"/>
    </location>
</feature>